<accession>A0A2Z4Y508</accession>
<reference evidence="1 2" key="1">
    <citation type="submission" date="2018-05" db="EMBL/GenBank/DDBJ databases">
        <title>A metagenomic window into the 2 km-deep terrestrial subsurface aquifer revealed taxonomically and functionally diverse microbial community comprising novel uncultured bacterial lineages.</title>
        <authorList>
            <person name="Kadnikov V.V."/>
            <person name="Mardanov A.V."/>
            <person name="Beletsky A.V."/>
            <person name="Banks D."/>
            <person name="Pimenov N.V."/>
            <person name="Frank Y.A."/>
            <person name="Karnachuk O.V."/>
            <person name="Ravin N.V."/>
        </authorList>
    </citation>
    <scope>NUCLEOTIDE SEQUENCE [LARGE SCALE GENOMIC DNA]</scope>
    <source>
        <strain evidence="1">BY</strain>
    </source>
</reference>
<sequence>MALLLDPPTLAPPPRPAAIIQRPAATTDEFRFVLQHSIAKRDDYVVTFEITPAMPSTGRKPRSIEFRMIRHVGAASFFALLAPTHPYIISGARFEVNHGQRYGVRARIVTAEGVPGEVLETDFVKVIQWGLRPNRPDEADAEVETDLFSVQAETPCDSPEGKDS</sequence>
<dbReference type="AlphaFoldDB" id="A0A2Z4Y508"/>
<proteinExistence type="predicted"/>
<gene>
    <name evidence="1" type="ORF">BRCON_0748</name>
</gene>
<evidence type="ECO:0000313" key="2">
    <source>
        <dbReference type="Proteomes" id="UP000262583"/>
    </source>
</evidence>
<organism evidence="1 2">
    <name type="scientific">Sumerlaea chitinivorans</name>
    <dbReference type="NCBI Taxonomy" id="2250252"/>
    <lineage>
        <taxon>Bacteria</taxon>
        <taxon>Candidatus Sumerlaeota</taxon>
        <taxon>Candidatus Sumerlaeia</taxon>
        <taxon>Candidatus Sumerlaeales</taxon>
        <taxon>Candidatus Sumerlaeaceae</taxon>
        <taxon>Candidatus Sumerlaea</taxon>
    </lineage>
</organism>
<name>A0A2Z4Y508_SUMC1</name>
<dbReference type="Proteomes" id="UP000262583">
    <property type="component" value="Chromosome"/>
</dbReference>
<dbReference type="KEGG" id="schv:BRCON_0748"/>
<protein>
    <submittedName>
        <fullName evidence="1">Uncharacterized protein</fullName>
    </submittedName>
</protein>
<dbReference type="EMBL" id="CP030759">
    <property type="protein sequence ID" value="AXA35525.1"/>
    <property type="molecule type" value="Genomic_DNA"/>
</dbReference>
<evidence type="ECO:0000313" key="1">
    <source>
        <dbReference type="EMBL" id="AXA35525.1"/>
    </source>
</evidence>